<organism evidence="5 6">
    <name type="scientific">Ramularia collo-cygni</name>
    <dbReference type="NCBI Taxonomy" id="112498"/>
    <lineage>
        <taxon>Eukaryota</taxon>
        <taxon>Fungi</taxon>
        <taxon>Dikarya</taxon>
        <taxon>Ascomycota</taxon>
        <taxon>Pezizomycotina</taxon>
        <taxon>Dothideomycetes</taxon>
        <taxon>Dothideomycetidae</taxon>
        <taxon>Mycosphaerellales</taxon>
        <taxon>Mycosphaerellaceae</taxon>
        <taxon>Ramularia</taxon>
    </lineage>
</organism>
<gene>
    <name evidence="5" type="ORF">RCC_03009</name>
</gene>
<dbReference type="EMBL" id="FJUY01000003">
    <property type="protein sequence ID" value="CZT17177.1"/>
    <property type="molecule type" value="Genomic_DNA"/>
</dbReference>
<evidence type="ECO:0000259" key="4">
    <source>
        <dbReference type="Pfam" id="PF00962"/>
    </source>
</evidence>
<dbReference type="RefSeq" id="XP_023624070.1">
    <property type="nucleotide sequence ID" value="XM_023768302.1"/>
</dbReference>
<dbReference type="STRING" id="112498.A0A2D3UXY6"/>
<keyword evidence="3" id="KW-0378">Hydrolase</keyword>
<evidence type="ECO:0000313" key="5">
    <source>
        <dbReference type="EMBL" id="CZT17177.1"/>
    </source>
</evidence>
<dbReference type="PANTHER" id="PTHR11409:SF37">
    <property type="entry name" value="ADENOSINE DEAMINASE DOMAIN-CONTAINING PROTEIN"/>
    <property type="match status" value="1"/>
</dbReference>
<evidence type="ECO:0000256" key="1">
    <source>
        <dbReference type="ARBA" id="ARBA00001947"/>
    </source>
</evidence>
<dbReference type="InterPro" id="IPR001365">
    <property type="entry name" value="A_deaminase_dom"/>
</dbReference>
<dbReference type="Gene3D" id="3.20.20.140">
    <property type="entry name" value="Metal-dependent hydrolases"/>
    <property type="match status" value="1"/>
</dbReference>
<dbReference type="GeneID" id="35598218"/>
<proteinExistence type="predicted"/>
<dbReference type="InterPro" id="IPR032466">
    <property type="entry name" value="Metal_Hydrolase"/>
</dbReference>
<comment type="cofactor">
    <cofactor evidence="1">
        <name>Zn(2+)</name>
        <dbReference type="ChEBI" id="CHEBI:29105"/>
    </cofactor>
</comment>
<accession>A0A2D3UXY6</accession>
<protein>
    <recommendedName>
        <fullName evidence="4">Adenosine deaminase domain-containing protein</fullName>
    </recommendedName>
</protein>
<dbReference type="GO" id="GO:0006154">
    <property type="term" value="P:adenosine catabolic process"/>
    <property type="evidence" value="ECO:0007669"/>
    <property type="project" value="TreeGrafter"/>
</dbReference>
<evidence type="ECO:0000256" key="3">
    <source>
        <dbReference type="ARBA" id="ARBA00022801"/>
    </source>
</evidence>
<feature type="domain" description="Adenosine deaminase" evidence="4">
    <location>
        <begin position="312"/>
        <end position="600"/>
    </location>
</feature>
<dbReference type="GO" id="GO:0046103">
    <property type="term" value="P:inosine biosynthetic process"/>
    <property type="evidence" value="ECO:0007669"/>
    <property type="project" value="TreeGrafter"/>
</dbReference>
<dbReference type="GO" id="GO:0004000">
    <property type="term" value="F:adenosine deaminase activity"/>
    <property type="evidence" value="ECO:0007669"/>
    <property type="project" value="TreeGrafter"/>
</dbReference>
<evidence type="ECO:0000256" key="2">
    <source>
        <dbReference type="ARBA" id="ARBA00022723"/>
    </source>
</evidence>
<keyword evidence="6" id="KW-1185">Reference proteome</keyword>
<evidence type="ECO:0000313" key="6">
    <source>
        <dbReference type="Proteomes" id="UP000225277"/>
    </source>
</evidence>
<dbReference type="OrthoDB" id="7202371at2759"/>
<reference evidence="5 6" key="1">
    <citation type="submission" date="2016-03" db="EMBL/GenBank/DDBJ databases">
        <authorList>
            <person name="Ploux O."/>
        </authorList>
    </citation>
    <scope>NUCLEOTIDE SEQUENCE [LARGE SCALE GENOMIC DNA]</scope>
    <source>
        <strain evidence="5 6">URUG2</strain>
    </source>
</reference>
<dbReference type="AlphaFoldDB" id="A0A2D3UXY6"/>
<dbReference type="SUPFAM" id="SSF51556">
    <property type="entry name" value="Metallo-dependent hydrolases"/>
    <property type="match status" value="1"/>
</dbReference>
<dbReference type="PANTHER" id="PTHR11409">
    <property type="entry name" value="ADENOSINE DEAMINASE"/>
    <property type="match status" value="1"/>
</dbReference>
<sequence length="638" mass="72725">MCIGLVKDKLAHWKLHTRTTIDGTDVDHKMENVVDPVQNAKATFARHVEQSKASKTYAKNRDQLLTNELKAAWDWKARSSASSKETEAGHILIKIREHERNDESLYGNIAGEAVPKSNTRDMGGRFLVNRERIEKSRLFQIAKEMPKGAHLHLHFNTALPPGQLLMYARNANVQQTMFIRSNRPLLQPSDFSHVETEIVLSVLPHDWRTERGNIFSQHYEPDWASRQPRSDCWMNFVDFRNHFPQDLQLQDADPEDRIREEGLGLDLAERWVCEKMIVTISQAYGDRKTTNAVWACFNQGTRALKGLTNYESAYRSYVGDAIDSMISDKVMYAELRDMLFKKTITSDDGKTQLDHFQQMHIVCEEISRKREQLPNYDVFPFGLKIIYSAPRSISRDLMQQELQNCLRLKLAFPNLICGFDLVGAEDRKFHIGHYSDLLLAFSSTCQDLNISIPFMFHAGESLLDAGGSNNPDNSNLYDSLLLNAKRVGHGYALLNHPGLVEEYKKRKICVELCPVSNELLGLCGNVREHGFRGLLGAGLECCLNADNPSSMRGRSLQTSSLSHEFYQVLVGDLRMGIHGWKQLAIWSLEHARLDEAQLKQAMSIFQRDWEAFCGWVIETYAEYAKGLAEIDLAEPKGQ</sequence>
<dbReference type="Proteomes" id="UP000225277">
    <property type="component" value="Unassembled WGS sequence"/>
</dbReference>
<keyword evidence="2" id="KW-0479">Metal-binding</keyword>
<dbReference type="GO" id="GO:0046872">
    <property type="term" value="F:metal ion binding"/>
    <property type="evidence" value="ECO:0007669"/>
    <property type="project" value="UniProtKB-KW"/>
</dbReference>
<dbReference type="InterPro" id="IPR006330">
    <property type="entry name" value="Ado/ade_deaminase"/>
</dbReference>
<dbReference type="Pfam" id="PF00962">
    <property type="entry name" value="A_deaminase"/>
    <property type="match status" value="1"/>
</dbReference>
<name>A0A2D3UXY6_9PEZI</name>